<protein>
    <submittedName>
        <fullName evidence="1">Helix-turn-helix domain-containing protein</fullName>
    </submittedName>
</protein>
<comment type="caution">
    <text evidence="1">The sequence shown here is derived from an EMBL/GenBank/DDBJ whole genome shotgun (WGS) entry which is preliminary data.</text>
</comment>
<sequence length="85" mass="10146">MTEIPTKQNVVEDESQVVFYPLYGKPLTIAKIFDVGKSTVYRWLRDYDEDDLGVKDLYLDLSANMTRIDIEKLREYLKLRNKKWL</sequence>
<keyword evidence="2" id="KW-1185">Reference proteome</keyword>
<gene>
    <name evidence="1" type="ORF">M4L89_08190</name>
</gene>
<proteinExistence type="predicted"/>
<dbReference type="RefSeq" id="WP_277583263.1">
    <property type="nucleotide sequence ID" value="NZ_JAMBPY010000004.1"/>
</dbReference>
<evidence type="ECO:0000313" key="1">
    <source>
        <dbReference type="EMBL" id="MDG0846201.1"/>
    </source>
</evidence>
<dbReference type="Proteomes" id="UP001152422">
    <property type="component" value="Unassembled WGS sequence"/>
</dbReference>
<dbReference type="AlphaFoldDB" id="A0A9X4L3N4"/>
<dbReference type="EMBL" id="JAMBQA010000004">
    <property type="protein sequence ID" value="MDG0846201.1"/>
    <property type="molecule type" value="Genomic_DNA"/>
</dbReference>
<accession>A0A9X4L3N4</accession>
<organism evidence="1 2">
    <name type="scientific">Staphylococcus equorum</name>
    <dbReference type="NCBI Taxonomy" id="246432"/>
    <lineage>
        <taxon>Bacteria</taxon>
        <taxon>Bacillati</taxon>
        <taxon>Bacillota</taxon>
        <taxon>Bacilli</taxon>
        <taxon>Bacillales</taxon>
        <taxon>Staphylococcaceae</taxon>
        <taxon>Staphylococcus</taxon>
    </lineage>
</organism>
<reference evidence="1" key="1">
    <citation type="submission" date="2022-05" db="EMBL/GenBank/DDBJ databases">
        <title>Comparative genomics of Staphylococcus equorum isolates.</title>
        <authorList>
            <person name="Luelf R.H."/>
        </authorList>
    </citation>
    <scope>NUCLEOTIDE SEQUENCE</scope>
    <source>
        <strain evidence="1">TMW 2.2497</strain>
    </source>
</reference>
<evidence type="ECO:0000313" key="2">
    <source>
        <dbReference type="Proteomes" id="UP001152422"/>
    </source>
</evidence>
<name>A0A9X4L3N4_9STAP</name>